<dbReference type="EMBL" id="JADDUC010000040">
    <property type="protein sequence ID" value="KAG0122024.1"/>
    <property type="molecule type" value="Genomic_DNA"/>
</dbReference>
<evidence type="ECO:0000313" key="2">
    <source>
        <dbReference type="EMBL" id="KAG0122024.1"/>
    </source>
</evidence>
<dbReference type="EMBL" id="JADDUC020000002">
    <property type="protein sequence ID" value="KAI1241949.1"/>
    <property type="molecule type" value="Genomic_DNA"/>
</dbReference>
<keyword evidence="1" id="KW-0812">Transmembrane</keyword>
<feature type="transmembrane region" description="Helical" evidence="1">
    <location>
        <begin position="12"/>
        <end position="30"/>
    </location>
</feature>
<organism evidence="2">
    <name type="scientific">Lamprotornis superbus</name>
    <dbReference type="NCBI Taxonomy" id="245042"/>
    <lineage>
        <taxon>Eukaryota</taxon>
        <taxon>Metazoa</taxon>
        <taxon>Chordata</taxon>
        <taxon>Craniata</taxon>
        <taxon>Vertebrata</taxon>
        <taxon>Euteleostomi</taxon>
        <taxon>Archelosauria</taxon>
        <taxon>Archosauria</taxon>
        <taxon>Dinosauria</taxon>
        <taxon>Saurischia</taxon>
        <taxon>Theropoda</taxon>
        <taxon>Coelurosauria</taxon>
        <taxon>Aves</taxon>
        <taxon>Neognathae</taxon>
        <taxon>Neoaves</taxon>
        <taxon>Telluraves</taxon>
        <taxon>Australaves</taxon>
        <taxon>Passeriformes</taxon>
        <taxon>Sturnidae</taxon>
        <taxon>Lamprotornis</taxon>
    </lineage>
</organism>
<evidence type="ECO:0000256" key="1">
    <source>
        <dbReference type="SAM" id="Phobius"/>
    </source>
</evidence>
<dbReference type="Proteomes" id="UP000618051">
    <property type="component" value="Unassembled WGS sequence"/>
</dbReference>
<reference evidence="3 4" key="2">
    <citation type="journal article" date="2021" name="J. Hered.">
        <title>Feather Gene Expression Elucidates the Developmental Basis of Plumage Iridescence in African Starlings.</title>
        <authorList>
            <person name="Rubenstein D.R."/>
            <person name="Corvelo A."/>
            <person name="MacManes M.D."/>
            <person name="Maia R."/>
            <person name="Narzisi G."/>
            <person name="Rousaki A."/>
            <person name="Vandenabeele P."/>
            <person name="Shawkey M.D."/>
            <person name="Solomon J."/>
        </authorList>
    </citation>
    <scope>NUCLEOTIDE SEQUENCE [LARGE SCALE GENOMIC DNA]</scope>
    <source>
        <strain evidence="3">SS15</strain>
    </source>
</reference>
<keyword evidence="1" id="KW-0472">Membrane</keyword>
<keyword evidence="1" id="KW-1133">Transmembrane helix</keyword>
<evidence type="ECO:0000313" key="3">
    <source>
        <dbReference type="EMBL" id="KAI1241949.1"/>
    </source>
</evidence>
<accession>A0A835TY88</accession>
<reference evidence="3" key="3">
    <citation type="submission" date="2022-01" db="EMBL/GenBank/DDBJ databases">
        <authorList>
            <person name="Rubenstein D.R."/>
        </authorList>
    </citation>
    <scope>NUCLEOTIDE SEQUENCE</scope>
    <source>
        <strain evidence="3">SS15</strain>
        <tissue evidence="3">Liver</tissue>
    </source>
</reference>
<gene>
    <name evidence="3" type="ORF">IHE44_0005459</name>
    <name evidence="2" type="ORF">IHE44_009714</name>
</gene>
<reference evidence="2" key="1">
    <citation type="submission" date="2020-10" db="EMBL/GenBank/DDBJ databases">
        <title>Feather gene expression reveals the developmental basis of iridescence in African starlings.</title>
        <authorList>
            <person name="Rubenstein D.R."/>
        </authorList>
    </citation>
    <scope>NUCLEOTIDE SEQUENCE</scope>
    <source>
        <strain evidence="2">SS15</strain>
        <tissue evidence="2">Liver</tissue>
    </source>
</reference>
<name>A0A835TY88_9PASS</name>
<dbReference type="OrthoDB" id="3026777at2759"/>
<proteinExistence type="predicted"/>
<protein>
    <submittedName>
        <fullName evidence="2">Uncharacterized protein</fullName>
    </submittedName>
</protein>
<keyword evidence="4" id="KW-1185">Reference proteome</keyword>
<evidence type="ECO:0000313" key="4">
    <source>
        <dbReference type="Proteomes" id="UP000618051"/>
    </source>
</evidence>
<comment type="caution">
    <text evidence="2">The sequence shown here is derived from an EMBL/GenBank/DDBJ whole genome shotgun (WGS) entry which is preliminary data.</text>
</comment>
<sequence>MRKVLCVEPVIFVYVFASFLTTPLVQQFIYRRLWEQEYNSTFVSDSNVTRCEQNKSSPAYIKQKASGGGGIIIVNKLAARRCCLSITLTFNSPESRSFVIYPHFTVSSL</sequence>
<dbReference type="AlphaFoldDB" id="A0A835TY88"/>